<accession>A0ACA9PS07</accession>
<sequence length="339" mass="38769">MDEIHESDLSNNSQNSKKRKVDILPLALVSSNESDESNEENSISKVWLYFKKDKIKQVGRCKVNILGKNGYERCGKEVNLNTAKSTGNFWYHLKTAHSITKDNIDNVSNIEHNQINFILDDIINEWNLDDRIFCITTDNGSNMVKAVQFLPELTRIPCTAHTLQLVVGKGLMPCEILVARARRLINFFMSPKQSEKLEQVQLKINMPEDQVSSDLALDTDDNSVMIDFKSSATAFDDNIIYEDADEEIDEINDGTRRIWINTPQNCDRLIKRIKTALNKSLHHYYSVPSEVGMLAALLDPRCKSLNFVSENKKLETMNILKNMVANLQSNHEEFQQITK</sequence>
<feature type="non-terminal residue" evidence="1">
    <location>
        <position position="339"/>
    </location>
</feature>
<organism evidence="1 2">
    <name type="scientific">Cetraspora pellucida</name>
    <dbReference type="NCBI Taxonomy" id="1433469"/>
    <lineage>
        <taxon>Eukaryota</taxon>
        <taxon>Fungi</taxon>
        <taxon>Fungi incertae sedis</taxon>
        <taxon>Mucoromycota</taxon>
        <taxon>Glomeromycotina</taxon>
        <taxon>Glomeromycetes</taxon>
        <taxon>Diversisporales</taxon>
        <taxon>Gigasporaceae</taxon>
        <taxon>Cetraspora</taxon>
    </lineage>
</organism>
<evidence type="ECO:0000313" key="2">
    <source>
        <dbReference type="Proteomes" id="UP000789366"/>
    </source>
</evidence>
<dbReference type="EMBL" id="CAJVPW010029452">
    <property type="protein sequence ID" value="CAG8721241.1"/>
    <property type="molecule type" value="Genomic_DNA"/>
</dbReference>
<gene>
    <name evidence="1" type="ORF">SPELUC_LOCUS12449</name>
</gene>
<evidence type="ECO:0000313" key="1">
    <source>
        <dbReference type="EMBL" id="CAG8721241.1"/>
    </source>
</evidence>
<protein>
    <submittedName>
        <fullName evidence="1">14454_t:CDS:1</fullName>
    </submittedName>
</protein>
<name>A0ACA9PS07_9GLOM</name>
<keyword evidence="2" id="KW-1185">Reference proteome</keyword>
<proteinExistence type="predicted"/>
<reference evidence="1" key="1">
    <citation type="submission" date="2021-06" db="EMBL/GenBank/DDBJ databases">
        <authorList>
            <person name="Kallberg Y."/>
            <person name="Tangrot J."/>
            <person name="Rosling A."/>
        </authorList>
    </citation>
    <scope>NUCLEOTIDE SEQUENCE</scope>
    <source>
        <strain evidence="1">28 12/20/2015</strain>
    </source>
</reference>
<comment type="caution">
    <text evidence="1">The sequence shown here is derived from an EMBL/GenBank/DDBJ whole genome shotgun (WGS) entry which is preliminary data.</text>
</comment>
<dbReference type="Proteomes" id="UP000789366">
    <property type="component" value="Unassembled WGS sequence"/>
</dbReference>